<proteinExistence type="predicted"/>
<feature type="region of interest" description="Disordered" evidence="1">
    <location>
        <begin position="1"/>
        <end position="27"/>
    </location>
</feature>
<name>A0A6J7XI98_9CAUD</name>
<protein>
    <submittedName>
        <fullName evidence="2">Uncharacterized protein</fullName>
    </submittedName>
</protein>
<gene>
    <name evidence="2" type="ORF">UFOVP1558_48</name>
</gene>
<evidence type="ECO:0000256" key="1">
    <source>
        <dbReference type="SAM" id="MobiDB-lite"/>
    </source>
</evidence>
<reference evidence="2" key="1">
    <citation type="submission" date="2020-05" db="EMBL/GenBank/DDBJ databases">
        <authorList>
            <person name="Chiriac C."/>
            <person name="Salcher M."/>
            <person name="Ghai R."/>
            <person name="Kavagutti S V."/>
        </authorList>
    </citation>
    <scope>NUCLEOTIDE SEQUENCE</scope>
</reference>
<accession>A0A6J7XI98</accession>
<organism evidence="2">
    <name type="scientific">uncultured Caudovirales phage</name>
    <dbReference type="NCBI Taxonomy" id="2100421"/>
    <lineage>
        <taxon>Viruses</taxon>
        <taxon>Duplodnaviria</taxon>
        <taxon>Heunggongvirae</taxon>
        <taxon>Uroviricota</taxon>
        <taxon>Caudoviricetes</taxon>
        <taxon>Peduoviridae</taxon>
        <taxon>Maltschvirus</taxon>
        <taxon>Maltschvirus maltsch</taxon>
    </lineage>
</organism>
<dbReference type="EMBL" id="LR798415">
    <property type="protein sequence ID" value="CAB5230149.1"/>
    <property type="molecule type" value="Genomic_DNA"/>
</dbReference>
<evidence type="ECO:0000313" key="2">
    <source>
        <dbReference type="EMBL" id="CAB5230149.1"/>
    </source>
</evidence>
<sequence length="93" mass="9676">MDEKQTNVSKRGGARPGGGRPKGGKNAKTLEIEAAARLYAGDALAALRHVAHQGESEGARVSAAIALLDRGYGRARQSVELSGAVELPTIVIR</sequence>